<evidence type="ECO:0000313" key="1">
    <source>
        <dbReference type="EMBL" id="KAK0062919.1"/>
    </source>
</evidence>
<keyword evidence="2" id="KW-1185">Reference proteome</keyword>
<accession>A0AAD8C003</accession>
<protein>
    <submittedName>
        <fullName evidence="1">Uncharacterized protein</fullName>
    </submittedName>
</protein>
<dbReference type="EMBL" id="JASAOG010000023">
    <property type="protein sequence ID" value="KAK0062919.1"/>
    <property type="molecule type" value="Genomic_DNA"/>
</dbReference>
<name>A0AAD8C003_BIOPF</name>
<evidence type="ECO:0000313" key="2">
    <source>
        <dbReference type="Proteomes" id="UP001233172"/>
    </source>
</evidence>
<reference evidence="1" key="1">
    <citation type="journal article" date="2023" name="PLoS Negl. Trop. Dis.">
        <title>A genome sequence for Biomphalaria pfeifferi, the major vector snail for the human-infecting parasite Schistosoma mansoni.</title>
        <authorList>
            <person name="Bu L."/>
            <person name="Lu L."/>
            <person name="Laidemitt M.R."/>
            <person name="Zhang S.M."/>
            <person name="Mutuku M."/>
            <person name="Mkoji G."/>
            <person name="Steinauer M."/>
            <person name="Loker E.S."/>
        </authorList>
    </citation>
    <scope>NUCLEOTIDE SEQUENCE</scope>
    <source>
        <strain evidence="1">KasaAsao</strain>
    </source>
</reference>
<dbReference type="AlphaFoldDB" id="A0AAD8C003"/>
<proteinExistence type="predicted"/>
<organism evidence="1 2">
    <name type="scientific">Biomphalaria pfeifferi</name>
    <name type="common">Bloodfluke planorb</name>
    <name type="synonym">Freshwater snail</name>
    <dbReference type="NCBI Taxonomy" id="112525"/>
    <lineage>
        <taxon>Eukaryota</taxon>
        <taxon>Metazoa</taxon>
        <taxon>Spiralia</taxon>
        <taxon>Lophotrochozoa</taxon>
        <taxon>Mollusca</taxon>
        <taxon>Gastropoda</taxon>
        <taxon>Heterobranchia</taxon>
        <taxon>Euthyneura</taxon>
        <taxon>Panpulmonata</taxon>
        <taxon>Hygrophila</taxon>
        <taxon>Lymnaeoidea</taxon>
        <taxon>Planorbidae</taxon>
        <taxon>Biomphalaria</taxon>
    </lineage>
</organism>
<gene>
    <name evidence="1" type="ORF">Bpfe_007639</name>
</gene>
<comment type="caution">
    <text evidence="1">The sequence shown here is derived from an EMBL/GenBank/DDBJ whole genome shotgun (WGS) entry which is preliminary data.</text>
</comment>
<dbReference type="Proteomes" id="UP001233172">
    <property type="component" value="Unassembled WGS sequence"/>
</dbReference>
<reference evidence="1" key="2">
    <citation type="submission" date="2023-04" db="EMBL/GenBank/DDBJ databases">
        <authorList>
            <person name="Bu L."/>
            <person name="Lu L."/>
            <person name="Laidemitt M.R."/>
            <person name="Zhang S.M."/>
            <person name="Mutuku M."/>
            <person name="Mkoji G."/>
            <person name="Steinauer M."/>
            <person name="Loker E.S."/>
        </authorList>
    </citation>
    <scope>NUCLEOTIDE SEQUENCE</scope>
    <source>
        <strain evidence="1">KasaAsao</strain>
        <tissue evidence="1">Whole Snail</tissue>
    </source>
</reference>
<sequence length="82" mass="9061">MNDGSLSSWSQRLKAEKMSRGGAHWAMEPLPGWTLNVLIDKLWCRPPSLVCLLEGSGAIEDGRDKRVVAYGAPRIHDCLKLA</sequence>